<dbReference type="AlphaFoldDB" id="A0A8H3U5K6"/>
<dbReference type="EMBL" id="WNWR01000226">
    <property type="protein sequence ID" value="KAE9987815.1"/>
    <property type="molecule type" value="Genomic_DNA"/>
</dbReference>
<gene>
    <name evidence="3" type="ORF">EG327_003639</name>
    <name evidence="2" type="ORF">EG328_010619</name>
</gene>
<dbReference type="InterPro" id="IPR032675">
    <property type="entry name" value="LRR_dom_sf"/>
</dbReference>
<keyword evidence="5" id="KW-1185">Reference proteome</keyword>
<evidence type="ECO:0000313" key="3">
    <source>
        <dbReference type="EMBL" id="KAE9987815.1"/>
    </source>
</evidence>
<proteinExistence type="predicted"/>
<protein>
    <recommendedName>
        <fullName evidence="6">F-box domain-containing protein</fullName>
    </recommendedName>
</protein>
<comment type="caution">
    <text evidence="2">The sequence shown here is derived from an EMBL/GenBank/DDBJ whole genome shotgun (WGS) entry which is preliminary data.</text>
</comment>
<evidence type="ECO:0008006" key="6">
    <source>
        <dbReference type="Google" id="ProtNLM"/>
    </source>
</evidence>
<name>A0A8H3U5K6_VENIN</name>
<dbReference type="Proteomes" id="UP000447873">
    <property type="component" value="Unassembled WGS sequence"/>
</dbReference>
<evidence type="ECO:0000256" key="1">
    <source>
        <dbReference type="SAM" id="MobiDB-lite"/>
    </source>
</evidence>
<dbReference type="EMBL" id="WNWS01000707">
    <property type="protein sequence ID" value="KAE9964306.1"/>
    <property type="molecule type" value="Genomic_DNA"/>
</dbReference>
<dbReference type="Gene3D" id="1.20.1280.50">
    <property type="match status" value="1"/>
</dbReference>
<dbReference type="SUPFAM" id="SSF52047">
    <property type="entry name" value="RNI-like"/>
    <property type="match status" value="1"/>
</dbReference>
<reference evidence="2 4" key="1">
    <citation type="submission" date="2018-12" db="EMBL/GenBank/DDBJ databases">
        <title>Venturia inaequalis Genome Resource.</title>
        <authorList>
            <person name="Lichtner F.J."/>
        </authorList>
    </citation>
    <scope>NUCLEOTIDE SEQUENCE [LARGE SCALE GENOMIC DNA]</scope>
    <source>
        <strain evidence="2 4">120213</strain>
        <strain evidence="3 5">DMI_063113</strain>
    </source>
</reference>
<dbReference type="Gene3D" id="3.80.10.10">
    <property type="entry name" value="Ribonuclease Inhibitor"/>
    <property type="match status" value="1"/>
</dbReference>
<evidence type="ECO:0000313" key="2">
    <source>
        <dbReference type="EMBL" id="KAE9964306.1"/>
    </source>
</evidence>
<organism evidence="2 4">
    <name type="scientific">Venturia inaequalis</name>
    <name type="common">Apple scab fungus</name>
    <dbReference type="NCBI Taxonomy" id="5025"/>
    <lineage>
        <taxon>Eukaryota</taxon>
        <taxon>Fungi</taxon>
        <taxon>Dikarya</taxon>
        <taxon>Ascomycota</taxon>
        <taxon>Pezizomycotina</taxon>
        <taxon>Dothideomycetes</taxon>
        <taxon>Pleosporomycetidae</taxon>
        <taxon>Venturiales</taxon>
        <taxon>Venturiaceae</taxon>
        <taxon>Venturia</taxon>
    </lineage>
</organism>
<evidence type="ECO:0000313" key="5">
    <source>
        <dbReference type="Proteomes" id="UP000490939"/>
    </source>
</evidence>
<feature type="region of interest" description="Disordered" evidence="1">
    <location>
        <begin position="589"/>
        <end position="620"/>
    </location>
</feature>
<accession>A0A8H3U5K6</accession>
<evidence type="ECO:0000313" key="4">
    <source>
        <dbReference type="Proteomes" id="UP000447873"/>
    </source>
</evidence>
<sequence length="620" mass="68953">MAQKPRRRAWNRGIMGLLKHFRSRSKLAKEHEKASKASKSSNGAVYFPRVGGSNRDYISRLPPKVLTRIFGYVCPHTADRSYEISELAPVNTDTCMLCDLRDLSHCSQTRRDWYRPAQQLLYSSIRIDAVHYCDLEEIFSDKRKRKSKHGELEDVPATRLRLLANSLRDNNWLASLVLFIKLPYMTRETCKQDLARAVGNCPNLRYADLPAGFYNGSSDCHTLRQELLARCPDIRKMRFESGAEQFIQYLTQRHWQAIQSLELKKLKVEPTMFRQVLGCLPVLEELHVSNVSTFTDVIFNVSPVVPNFPALHTLKLERCHGITAVGLVHYLERPETREVLETLSLTNTGLDITQLAHVLWSGTHLKDVTVIATVSHSLPLDPLPPLGSQSLLNLRFEITPTEEYLHTNLPKPSDSYYSYLASSLLSNSLPALQCLYVRDPAFPDTILLAPPAPKFTGQSQPRGFTQPLEIYTKGLDDAEWVFNALAPEEQFAPGFGGNGRPLSTYSINGGGGGGGWGNEARRSVMVGNGVGGFLAVPAGGGDDYGRPTSSQSMKGPVNDWSQRPMSYARPVTSHRPGSSHAVANALKATGGAGNRDSWWGGPKTHQRNGSTASNRGDLWR</sequence>
<dbReference type="Proteomes" id="UP000490939">
    <property type="component" value="Unassembled WGS sequence"/>
</dbReference>